<feature type="active site" description="Schiff-base intermediate with substrate" evidence="4">
    <location>
        <position position="152"/>
    </location>
</feature>
<evidence type="ECO:0000313" key="7">
    <source>
        <dbReference type="Proteomes" id="UP000318093"/>
    </source>
</evidence>
<dbReference type="PRINTS" id="PR00146">
    <property type="entry name" value="DHPICSNTHASE"/>
</dbReference>
<dbReference type="InterPro" id="IPR002220">
    <property type="entry name" value="DapA-like"/>
</dbReference>
<evidence type="ECO:0000256" key="4">
    <source>
        <dbReference type="PIRSR" id="PIRSR001365-1"/>
    </source>
</evidence>
<accession>A0A537J568</accession>
<dbReference type="PIRSF" id="PIRSF001365">
    <property type="entry name" value="DHDPS"/>
    <property type="match status" value="1"/>
</dbReference>
<gene>
    <name evidence="6" type="ORF">E6H03_11625</name>
</gene>
<reference evidence="6 7" key="1">
    <citation type="journal article" date="2019" name="Nat. Microbiol.">
        <title>Mediterranean grassland soil C-N compound turnover is dependent on rainfall and depth, and is mediated by genomically divergent microorganisms.</title>
        <authorList>
            <person name="Diamond S."/>
            <person name="Andeer P.F."/>
            <person name="Li Z."/>
            <person name="Crits-Christoph A."/>
            <person name="Burstein D."/>
            <person name="Anantharaman K."/>
            <person name="Lane K.R."/>
            <person name="Thomas B.C."/>
            <person name="Pan C."/>
            <person name="Northen T.R."/>
            <person name="Banfield J.F."/>
        </authorList>
    </citation>
    <scope>NUCLEOTIDE SEQUENCE [LARGE SCALE GENOMIC DNA]</scope>
    <source>
        <strain evidence="6">NP_6</strain>
    </source>
</reference>
<dbReference type="CDD" id="cd00408">
    <property type="entry name" value="DHDPS-like"/>
    <property type="match status" value="1"/>
</dbReference>
<protein>
    <submittedName>
        <fullName evidence="6">Dihydrodipicolinate synthase family protein</fullName>
    </submittedName>
</protein>
<dbReference type="Proteomes" id="UP000318093">
    <property type="component" value="Unassembled WGS sequence"/>
</dbReference>
<dbReference type="Gene3D" id="3.20.20.70">
    <property type="entry name" value="Aldolase class I"/>
    <property type="match status" value="1"/>
</dbReference>
<feature type="active site" description="Proton donor/acceptor" evidence="4">
    <location>
        <position position="126"/>
    </location>
</feature>
<evidence type="ECO:0000313" key="6">
    <source>
        <dbReference type="EMBL" id="TMI78709.1"/>
    </source>
</evidence>
<dbReference type="InterPro" id="IPR013785">
    <property type="entry name" value="Aldolase_TIM"/>
</dbReference>
<dbReference type="AlphaFoldDB" id="A0A537J568"/>
<proteinExistence type="inferred from homology"/>
<dbReference type="PANTHER" id="PTHR12128">
    <property type="entry name" value="DIHYDRODIPICOLINATE SYNTHASE"/>
    <property type="match status" value="1"/>
</dbReference>
<dbReference type="EMBL" id="VBAN01000392">
    <property type="protein sequence ID" value="TMI78709.1"/>
    <property type="molecule type" value="Genomic_DNA"/>
</dbReference>
<evidence type="ECO:0000256" key="2">
    <source>
        <dbReference type="ARBA" id="ARBA00023239"/>
    </source>
</evidence>
<evidence type="ECO:0000256" key="1">
    <source>
        <dbReference type="ARBA" id="ARBA00007592"/>
    </source>
</evidence>
<dbReference type="SUPFAM" id="SSF51569">
    <property type="entry name" value="Aldolase"/>
    <property type="match status" value="1"/>
</dbReference>
<dbReference type="Pfam" id="PF00701">
    <property type="entry name" value="DHDPS"/>
    <property type="match status" value="1"/>
</dbReference>
<dbReference type="GO" id="GO:0008840">
    <property type="term" value="F:4-hydroxy-tetrahydrodipicolinate synthase activity"/>
    <property type="evidence" value="ECO:0007669"/>
    <property type="project" value="TreeGrafter"/>
</dbReference>
<evidence type="ECO:0000256" key="3">
    <source>
        <dbReference type="PIRNR" id="PIRNR001365"/>
    </source>
</evidence>
<keyword evidence="2 3" id="KW-0456">Lyase</keyword>
<feature type="binding site" evidence="5">
    <location>
        <position position="37"/>
    </location>
    <ligand>
        <name>pyruvate</name>
        <dbReference type="ChEBI" id="CHEBI:15361"/>
    </ligand>
</feature>
<name>A0A537J568_9BACT</name>
<evidence type="ECO:0000256" key="5">
    <source>
        <dbReference type="PIRSR" id="PIRSR001365-2"/>
    </source>
</evidence>
<organism evidence="6 7">
    <name type="scientific">Candidatus Segetimicrobium genomatis</name>
    <dbReference type="NCBI Taxonomy" id="2569760"/>
    <lineage>
        <taxon>Bacteria</taxon>
        <taxon>Bacillati</taxon>
        <taxon>Candidatus Sysuimicrobiota</taxon>
        <taxon>Candidatus Sysuimicrobiia</taxon>
        <taxon>Candidatus Sysuimicrobiales</taxon>
        <taxon>Candidatus Segetimicrobiaceae</taxon>
        <taxon>Candidatus Segetimicrobium</taxon>
    </lineage>
</organism>
<dbReference type="PANTHER" id="PTHR12128:SF66">
    <property type="entry name" value="4-HYDROXY-2-OXOGLUTARATE ALDOLASE, MITOCHONDRIAL"/>
    <property type="match status" value="1"/>
</dbReference>
<feature type="binding site" evidence="5">
    <location>
        <position position="194"/>
    </location>
    <ligand>
        <name>pyruvate</name>
        <dbReference type="ChEBI" id="CHEBI:15361"/>
    </ligand>
</feature>
<comment type="caution">
    <text evidence="6">The sequence shown here is derived from an EMBL/GenBank/DDBJ whole genome shotgun (WGS) entry which is preliminary data.</text>
</comment>
<dbReference type="SMART" id="SM01130">
    <property type="entry name" value="DHDPS"/>
    <property type="match status" value="1"/>
</dbReference>
<sequence>MVTPFDEREEIDIRALQGEAEYLIGVGCTALTVGGSTGEGAGFSPEEVRAAVRAVATQTRGRVPVIAGAIPDTTREAVSLGKGAREAGADALQVTPPHYLFPPGPDDTVEYYRTIGQAVGLPIVVYNVVPWATIDVPTLVRLLDLPNVAGVKQSGGDIHKLSELLHAARGKASILTAVDDLLYPSFVLGADGAVAAILTAVPTLCVALFDAVQRGDHTAALQIHNRLVPVWMALSGPNLPARVKAALKLQGRHGGRSRRPMSVPSGEDVSMIQEALERAELVTVA</sequence>
<comment type="similarity">
    <text evidence="1 3">Belongs to the DapA family.</text>
</comment>